<dbReference type="Proteomes" id="UP000254925">
    <property type="component" value="Unassembled WGS sequence"/>
</dbReference>
<name>A0A370HMB5_9HYPH</name>
<feature type="compositionally biased region" description="Polar residues" evidence="1">
    <location>
        <begin position="52"/>
        <end position="63"/>
    </location>
</feature>
<feature type="compositionally biased region" description="Basic and acidic residues" evidence="1">
    <location>
        <begin position="109"/>
        <end position="124"/>
    </location>
</feature>
<keyword evidence="3" id="KW-1185">Reference proteome</keyword>
<dbReference type="RefSeq" id="WP_114770237.1">
    <property type="nucleotide sequence ID" value="NZ_QQBB01000004.1"/>
</dbReference>
<gene>
    <name evidence="2" type="ORF">DES45_104267</name>
</gene>
<feature type="compositionally biased region" description="Low complexity" evidence="1">
    <location>
        <begin position="71"/>
        <end position="95"/>
    </location>
</feature>
<feature type="compositionally biased region" description="Basic and acidic residues" evidence="1">
    <location>
        <begin position="1"/>
        <end position="19"/>
    </location>
</feature>
<dbReference type="Gene3D" id="6.10.140.1430">
    <property type="match status" value="1"/>
</dbReference>
<evidence type="ECO:0000256" key="1">
    <source>
        <dbReference type="SAM" id="MobiDB-lite"/>
    </source>
</evidence>
<feature type="region of interest" description="Disordered" evidence="1">
    <location>
        <begin position="239"/>
        <end position="263"/>
    </location>
</feature>
<reference evidence="2 3" key="1">
    <citation type="submission" date="2018-07" db="EMBL/GenBank/DDBJ databases">
        <title>Genomic Encyclopedia of Type Strains, Phase IV (KMG-IV): sequencing the most valuable type-strain genomes for metagenomic binning, comparative biology and taxonomic classification.</title>
        <authorList>
            <person name="Goeker M."/>
        </authorList>
    </citation>
    <scope>NUCLEOTIDE SEQUENCE [LARGE SCALE GENOMIC DNA]</scope>
    <source>
        <strain evidence="2 3">DSM 14364</strain>
    </source>
</reference>
<evidence type="ECO:0008006" key="4">
    <source>
        <dbReference type="Google" id="ProtNLM"/>
    </source>
</evidence>
<protein>
    <recommendedName>
        <fullName evidence="4">ElaB/YqjD/DUF883 family membrane-anchored ribosome-binding protein</fullName>
    </recommendedName>
</protein>
<evidence type="ECO:0000313" key="2">
    <source>
        <dbReference type="EMBL" id="RDI59355.1"/>
    </source>
</evidence>
<accession>A0A370HMB5</accession>
<feature type="compositionally biased region" description="Basic and acidic residues" evidence="1">
    <location>
        <begin position="242"/>
        <end position="255"/>
    </location>
</feature>
<evidence type="ECO:0000313" key="3">
    <source>
        <dbReference type="Proteomes" id="UP000254925"/>
    </source>
</evidence>
<comment type="caution">
    <text evidence="2">The sequence shown here is derived from an EMBL/GenBank/DDBJ whole genome shotgun (WGS) entry which is preliminary data.</text>
</comment>
<dbReference type="EMBL" id="QQBB01000004">
    <property type="protein sequence ID" value="RDI59355.1"/>
    <property type="molecule type" value="Genomic_DNA"/>
</dbReference>
<sequence>MADPKNETGKNSTNDKRPAGGDTGAGGKISAGTSVGNVGQPPMPHAHDENKSAQSATLASHTSKPLGGQGSDRSQSSGQSGQERTGQSSQGQSGSMADRAQQGASQAGERVRDAADQVRQRAGEAYEGAADWAQDTYERVSDWASDTYEGQAGRMSDMRDRSTRAFGSARGSVQSYVAENPMVVGLVGLAAGLLIGALLPRTRREDEVFGEWADEVRNQGLRYAREATNMGREYVEEAFSGEDPRFSKHESEFRPDQPGSNRH</sequence>
<organism evidence="2 3">
    <name type="scientific">Microvirga subterranea</name>
    <dbReference type="NCBI Taxonomy" id="186651"/>
    <lineage>
        <taxon>Bacteria</taxon>
        <taxon>Pseudomonadati</taxon>
        <taxon>Pseudomonadota</taxon>
        <taxon>Alphaproteobacteria</taxon>
        <taxon>Hyphomicrobiales</taxon>
        <taxon>Methylobacteriaceae</taxon>
        <taxon>Microvirga</taxon>
    </lineage>
</organism>
<feature type="region of interest" description="Disordered" evidence="1">
    <location>
        <begin position="1"/>
        <end position="131"/>
    </location>
</feature>
<dbReference type="OrthoDB" id="7990428at2"/>
<dbReference type="AlphaFoldDB" id="A0A370HMB5"/>
<proteinExistence type="predicted"/>